<dbReference type="InterPro" id="IPR001608">
    <property type="entry name" value="Ala_racemase_N"/>
</dbReference>
<name>A0A7C4LJ01_9PLAN</name>
<proteinExistence type="inferred from homology"/>
<feature type="domain" description="D-serine dehydratase-like" evidence="3">
    <location>
        <begin position="267"/>
        <end position="357"/>
    </location>
</feature>
<accession>A0A7C4LJ01</accession>
<keyword evidence="2" id="KW-0456">Lyase</keyword>
<dbReference type="InterPro" id="IPR029066">
    <property type="entry name" value="PLP-binding_barrel"/>
</dbReference>
<evidence type="ECO:0000256" key="2">
    <source>
        <dbReference type="ARBA" id="ARBA00023239"/>
    </source>
</evidence>
<evidence type="ECO:0000256" key="1">
    <source>
        <dbReference type="ARBA" id="ARBA00005323"/>
    </source>
</evidence>
<dbReference type="GO" id="GO:0008721">
    <property type="term" value="F:D-serine ammonia-lyase activity"/>
    <property type="evidence" value="ECO:0007669"/>
    <property type="project" value="TreeGrafter"/>
</dbReference>
<dbReference type="PANTHER" id="PTHR28004">
    <property type="entry name" value="ZGC:162816-RELATED"/>
    <property type="match status" value="1"/>
</dbReference>
<dbReference type="Gene3D" id="3.20.20.10">
    <property type="entry name" value="Alanine racemase"/>
    <property type="match status" value="1"/>
</dbReference>
<evidence type="ECO:0000313" key="4">
    <source>
        <dbReference type="EMBL" id="HGT37794.1"/>
    </source>
</evidence>
<dbReference type="EMBL" id="DSVQ01000003">
    <property type="protein sequence ID" value="HGT37794.1"/>
    <property type="molecule type" value="Genomic_DNA"/>
</dbReference>
<dbReference type="Pfam" id="PF14031">
    <property type="entry name" value="D-ser_dehydrat"/>
    <property type="match status" value="1"/>
</dbReference>
<dbReference type="AlphaFoldDB" id="A0A7C4LJ01"/>
<dbReference type="GO" id="GO:0036088">
    <property type="term" value="P:D-serine catabolic process"/>
    <property type="evidence" value="ECO:0007669"/>
    <property type="project" value="TreeGrafter"/>
</dbReference>
<organism evidence="4">
    <name type="scientific">Schlesneria paludicola</name>
    <dbReference type="NCBI Taxonomy" id="360056"/>
    <lineage>
        <taxon>Bacteria</taxon>
        <taxon>Pseudomonadati</taxon>
        <taxon>Planctomycetota</taxon>
        <taxon>Planctomycetia</taxon>
        <taxon>Planctomycetales</taxon>
        <taxon>Planctomycetaceae</taxon>
        <taxon>Schlesneria</taxon>
    </lineage>
</organism>
<comment type="similarity">
    <text evidence="1">Belongs to the DSD1 family.</text>
</comment>
<dbReference type="SUPFAM" id="SSF51419">
    <property type="entry name" value="PLP-binding barrel"/>
    <property type="match status" value="1"/>
</dbReference>
<sequence length="376" mass="41526">MTAPYALDDTSELLSPSMIVFRDVMARNLRNMIAIAGDVRRLRPHCKTHKMAAVTRLELECGIVKHKCATFAEAEMLADAGVKDIFLAYNLVGPNIARAVKFVDKYPDVAFAVTADDARMIEELGRAFQEFQTRRPGVAIGVLLDLDTGLHRTGVSDPVGAAELYQQIVATPGLQPIGFHLYDGHNHQTDFAERKAAVLTGWEQARRLRDEFVARGWPVTKIVCGGTGSFPIFAELDDPSIELAPGTCVFHDSGYAATFPEMDFEPAVMMFTRVVSRPTPDRLTCDLGNKAVASDPPKGQRVVFPELPDAQQVIHNEEHLVLQTPAAARYRVGDALLGIPRHVCPTSALYKWVYVAEGGKIVDRWEVTSRDRQLTI</sequence>
<evidence type="ECO:0000259" key="3">
    <source>
        <dbReference type="SMART" id="SM01119"/>
    </source>
</evidence>
<dbReference type="InterPro" id="IPR051466">
    <property type="entry name" value="D-amino_acid_metab_enzyme"/>
</dbReference>
<dbReference type="Gene3D" id="2.40.37.20">
    <property type="entry name" value="D-serine dehydratase-like domain"/>
    <property type="match status" value="1"/>
</dbReference>
<dbReference type="Pfam" id="PF01168">
    <property type="entry name" value="Ala_racemase_N"/>
    <property type="match status" value="1"/>
</dbReference>
<dbReference type="CDD" id="cd06821">
    <property type="entry name" value="PLPDE_III_D-TA"/>
    <property type="match status" value="1"/>
</dbReference>
<dbReference type="InterPro" id="IPR042208">
    <property type="entry name" value="D-ser_dehydrat-like_sf"/>
</dbReference>
<dbReference type="SMART" id="SM01119">
    <property type="entry name" value="D-ser_dehydrat"/>
    <property type="match status" value="1"/>
</dbReference>
<reference evidence="4" key="1">
    <citation type="journal article" date="2020" name="mSystems">
        <title>Genome- and Community-Level Interaction Insights into Carbon Utilization and Element Cycling Functions of Hydrothermarchaeota in Hydrothermal Sediment.</title>
        <authorList>
            <person name="Zhou Z."/>
            <person name="Liu Y."/>
            <person name="Xu W."/>
            <person name="Pan J."/>
            <person name="Luo Z.H."/>
            <person name="Li M."/>
        </authorList>
    </citation>
    <scope>NUCLEOTIDE SEQUENCE [LARGE SCALE GENOMIC DNA]</scope>
    <source>
        <strain evidence="4">SpSt-508</strain>
    </source>
</reference>
<protein>
    <submittedName>
        <fullName evidence="4">D-TA family PLP-dependent enzyme</fullName>
    </submittedName>
</protein>
<gene>
    <name evidence="4" type="ORF">ENS64_00775</name>
</gene>
<dbReference type="PANTHER" id="PTHR28004:SF2">
    <property type="entry name" value="D-SERINE DEHYDRATASE"/>
    <property type="match status" value="1"/>
</dbReference>
<dbReference type="InterPro" id="IPR026956">
    <property type="entry name" value="D-ser_dehydrat-like_dom"/>
</dbReference>
<comment type="caution">
    <text evidence="4">The sequence shown here is derived from an EMBL/GenBank/DDBJ whole genome shotgun (WGS) entry which is preliminary data.</text>
</comment>